<proteinExistence type="predicted"/>
<dbReference type="Proteomes" id="UP001479436">
    <property type="component" value="Unassembled WGS sequence"/>
</dbReference>
<keyword evidence="3" id="KW-1185">Reference proteome</keyword>
<organism evidence="2 3">
    <name type="scientific">Basidiobolus ranarum</name>
    <dbReference type="NCBI Taxonomy" id="34480"/>
    <lineage>
        <taxon>Eukaryota</taxon>
        <taxon>Fungi</taxon>
        <taxon>Fungi incertae sedis</taxon>
        <taxon>Zoopagomycota</taxon>
        <taxon>Entomophthoromycotina</taxon>
        <taxon>Basidiobolomycetes</taxon>
        <taxon>Basidiobolales</taxon>
        <taxon>Basidiobolaceae</taxon>
        <taxon>Basidiobolus</taxon>
    </lineage>
</organism>
<name>A0ABR2WWD0_9FUNG</name>
<reference evidence="2 3" key="1">
    <citation type="submission" date="2023-04" db="EMBL/GenBank/DDBJ databases">
        <title>Genome of Basidiobolus ranarum AG-B5.</title>
        <authorList>
            <person name="Stajich J.E."/>
            <person name="Carter-House D."/>
            <person name="Gryganskyi A."/>
        </authorList>
    </citation>
    <scope>NUCLEOTIDE SEQUENCE [LARGE SCALE GENOMIC DNA]</scope>
    <source>
        <strain evidence="2 3">AG-B5</strain>
    </source>
</reference>
<keyword evidence="1" id="KW-0175">Coiled coil</keyword>
<comment type="caution">
    <text evidence="2">The sequence shown here is derived from an EMBL/GenBank/DDBJ whole genome shotgun (WGS) entry which is preliminary data.</text>
</comment>
<protein>
    <submittedName>
        <fullName evidence="2">Uncharacterized protein</fullName>
    </submittedName>
</protein>
<feature type="coiled-coil region" evidence="1">
    <location>
        <begin position="79"/>
        <end position="113"/>
    </location>
</feature>
<evidence type="ECO:0000313" key="3">
    <source>
        <dbReference type="Proteomes" id="UP001479436"/>
    </source>
</evidence>
<accession>A0ABR2WWD0</accession>
<evidence type="ECO:0000313" key="2">
    <source>
        <dbReference type="EMBL" id="KAK9765774.1"/>
    </source>
</evidence>
<gene>
    <name evidence="2" type="ORF">K7432_005636</name>
</gene>
<dbReference type="EMBL" id="JASJQH010000227">
    <property type="protein sequence ID" value="KAK9765774.1"/>
    <property type="molecule type" value="Genomic_DNA"/>
</dbReference>
<evidence type="ECO:0000256" key="1">
    <source>
        <dbReference type="SAM" id="Coils"/>
    </source>
</evidence>
<sequence length="221" mass="25937">MRREGRTFSPHFNRQRHTNATIRVCDCVTPTHLAMPKLNDGRIILAPGESPELFHKAHRLALLRSTLSNAPNQIENLRLNENYQQIQSLMDERDSAKMELEKAEVEWNQLVDEAWEKSELNISYEAFELSLPRHPYPLSFEIHSHSLDIYRSIHHYTAMEEAHFTAGWGREMQASNRKATRRSRRTLREGSKKMAKFCKKGGKIEEVTDRYDDICFDKKPW</sequence>